<name>A0A4S2MHW1_9PEZI</name>
<evidence type="ECO:0000313" key="6">
    <source>
        <dbReference type="EMBL" id="TGZ76471.1"/>
    </source>
</evidence>
<proteinExistence type="inferred from homology"/>
<dbReference type="PANTHER" id="PTHR11527">
    <property type="entry name" value="HEAT-SHOCK PROTEIN 20 FAMILY MEMBER"/>
    <property type="match status" value="1"/>
</dbReference>
<comment type="similarity">
    <text evidence="2 3">Belongs to the small heat shock protein (HSP20) family.</text>
</comment>
<dbReference type="InterPro" id="IPR031107">
    <property type="entry name" value="Small_HSP"/>
</dbReference>
<dbReference type="STRING" id="341454.A0A4S2MHW1"/>
<evidence type="ECO:0000256" key="1">
    <source>
        <dbReference type="ARBA" id="ARBA00023016"/>
    </source>
</evidence>
<dbReference type="Pfam" id="PF00011">
    <property type="entry name" value="HSP20"/>
    <property type="match status" value="1"/>
</dbReference>
<dbReference type="CDD" id="cd06464">
    <property type="entry name" value="ACD_sHsps-like"/>
    <property type="match status" value="1"/>
</dbReference>
<reference evidence="6 7" key="1">
    <citation type="submission" date="2019-04" db="EMBL/GenBank/DDBJ databases">
        <title>Comparative genomics and transcriptomics to analyze fruiting body development in filamentous ascomycetes.</title>
        <authorList>
            <consortium name="DOE Joint Genome Institute"/>
            <person name="Lutkenhaus R."/>
            <person name="Traeger S."/>
            <person name="Breuer J."/>
            <person name="Kuo A."/>
            <person name="Lipzen A."/>
            <person name="Pangilinan J."/>
            <person name="Dilworth D."/>
            <person name="Sandor L."/>
            <person name="Poggeler S."/>
            <person name="Barry K."/>
            <person name="Grigoriev I.V."/>
            <person name="Nowrousian M."/>
        </authorList>
    </citation>
    <scope>NUCLEOTIDE SEQUENCE [LARGE SCALE GENOMIC DNA]</scope>
    <source>
        <strain evidence="6 7">CBS 389.68</strain>
    </source>
</reference>
<sequence>PQNRSLRAFSPNFDVYETAEAYYLEGELPGLSDKNAIDIEFADDRNMMIRGRISRSAPKTTSEQPVEEKRRSLNPTSVQEEQKEERKIWLSERTFGAFQRSFSFPTPVDLDKTQATLEAGVLRIMVPKHVFQGVKRIQV</sequence>
<dbReference type="Proteomes" id="UP000298138">
    <property type="component" value="Unassembled WGS sequence"/>
</dbReference>
<dbReference type="OrthoDB" id="1431247at2759"/>
<evidence type="ECO:0000313" key="7">
    <source>
        <dbReference type="Proteomes" id="UP000298138"/>
    </source>
</evidence>
<dbReference type="Gene3D" id="2.60.40.790">
    <property type="match status" value="1"/>
</dbReference>
<dbReference type="FunCoup" id="A0A4S2MHW1">
    <property type="interactions" value="1004"/>
</dbReference>
<evidence type="ECO:0000256" key="2">
    <source>
        <dbReference type="PROSITE-ProRule" id="PRU00285"/>
    </source>
</evidence>
<feature type="non-terminal residue" evidence="6">
    <location>
        <position position="139"/>
    </location>
</feature>
<evidence type="ECO:0000256" key="3">
    <source>
        <dbReference type="RuleBase" id="RU003616"/>
    </source>
</evidence>
<evidence type="ECO:0000259" key="5">
    <source>
        <dbReference type="PROSITE" id="PS01031"/>
    </source>
</evidence>
<dbReference type="EMBL" id="ML220177">
    <property type="protein sequence ID" value="TGZ76471.1"/>
    <property type="molecule type" value="Genomic_DNA"/>
</dbReference>
<protein>
    <submittedName>
        <fullName evidence="6">HSP20-like chaperone</fullName>
    </submittedName>
</protein>
<feature type="domain" description="SHSP" evidence="5">
    <location>
        <begin position="4"/>
        <end position="139"/>
    </location>
</feature>
<keyword evidence="1" id="KW-0346">Stress response</keyword>
<dbReference type="SUPFAM" id="SSF49764">
    <property type="entry name" value="HSP20-like chaperones"/>
    <property type="match status" value="1"/>
</dbReference>
<feature type="region of interest" description="Disordered" evidence="4">
    <location>
        <begin position="50"/>
        <end position="85"/>
    </location>
</feature>
<gene>
    <name evidence="6" type="ORF">EX30DRAFT_293635</name>
</gene>
<dbReference type="InterPro" id="IPR002068">
    <property type="entry name" value="A-crystallin/Hsp20_dom"/>
</dbReference>
<organism evidence="6 7">
    <name type="scientific">Ascodesmis nigricans</name>
    <dbReference type="NCBI Taxonomy" id="341454"/>
    <lineage>
        <taxon>Eukaryota</taxon>
        <taxon>Fungi</taxon>
        <taxon>Dikarya</taxon>
        <taxon>Ascomycota</taxon>
        <taxon>Pezizomycotina</taxon>
        <taxon>Pezizomycetes</taxon>
        <taxon>Pezizales</taxon>
        <taxon>Ascodesmidaceae</taxon>
        <taxon>Ascodesmis</taxon>
    </lineage>
</organism>
<dbReference type="PROSITE" id="PS01031">
    <property type="entry name" value="SHSP"/>
    <property type="match status" value="1"/>
</dbReference>
<keyword evidence="7" id="KW-1185">Reference proteome</keyword>
<dbReference type="AlphaFoldDB" id="A0A4S2MHW1"/>
<accession>A0A4S2MHW1</accession>
<feature type="non-terminal residue" evidence="6">
    <location>
        <position position="1"/>
    </location>
</feature>
<dbReference type="InParanoid" id="A0A4S2MHW1"/>
<evidence type="ECO:0000256" key="4">
    <source>
        <dbReference type="SAM" id="MobiDB-lite"/>
    </source>
</evidence>
<dbReference type="InterPro" id="IPR008978">
    <property type="entry name" value="HSP20-like_chaperone"/>
</dbReference>